<dbReference type="GO" id="GO:0005975">
    <property type="term" value="P:carbohydrate metabolic process"/>
    <property type="evidence" value="ECO:0007669"/>
    <property type="project" value="InterPro"/>
</dbReference>
<dbReference type="CDD" id="cd08995">
    <property type="entry name" value="GH32_EcAec43-like"/>
    <property type="match status" value="1"/>
</dbReference>
<dbReference type="InterPro" id="IPR001362">
    <property type="entry name" value="Glyco_hydro_32"/>
</dbReference>
<evidence type="ECO:0000256" key="4">
    <source>
        <dbReference type="ARBA" id="ARBA00023295"/>
    </source>
</evidence>
<accession>A0A3M9MU08</accession>
<evidence type="ECO:0000313" key="8">
    <source>
        <dbReference type="EMBL" id="RNI28996.1"/>
    </source>
</evidence>
<dbReference type="Proteomes" id="UP000272117">
    <property type="component" value="Unassembled WGS sequence"/>
</dbReference>
<evidence type="ECO:0000313" key="9">
    <source>
        <dbReference type="Proteomes" id="UP000272117"/>
    </source>
</evidence>
<dbReference type="Pfam" id="PF00251">
    <property type="entry name" value="Glyco_hydro_32N"/>
    <property type="match status" value="1"/>
</dbReference>
<dbReference type="EMBL" id="RJJD01000003">
    <property type="protein sequence ID" value="RNI28996.1"/>
    <property type="molecule type" value="Genomic_DNA"/>
</dbReference>
<comment type="similarity">
    <text evidence="1">Belongs to the glycosyl hydrolase 32 family.</text>
</comment>
<gene>
    <name evidence="8" type="ORF">EFB08_06055</name>
</gene>
<feature type="domain" description="Glycosyl hydrolase family 32 N-terminal" evidence="6">
    <location>
        <begin position="65"/>
        <end position="331"/>
    </location>
</feature>
<comment type="caution">
    <text evidence="8">The sequence shown here is derived from an EMBL/GenBank/DDBJ whole genome shotgun (WGS) entry which is preliminary data.</text>
</comment>
<dbReference type="GO" id="GO:0004564">
    <property type="term" value="F:beta-fructofuranosidase activity"/>
    <property type="evidence" value="ECO:0007669"/>
    <property type="project" value="UniProtKB-EC"/>
</dbReference>
<dbReference type="InterPro" id="IPR013148">
    <property type="entry name" value="Glyco_hydro_32_N"/>
</dbReference>
<dbReference type="Pfam" id="PF16346">
    <property type="entry name" value="GH32_BT1760-like_C"/>
    <property type="match status" value="1"/>
</dbReference>
<dbReference type="InterPro" id="IPR032507">
    <property type="entry name" value="BT1760-like_C"/>
</dbReference>
<name>A0A3M9MU08_9BACT</name>
<evidence type="ECO:0000259" key="6">
    <source>
        <dbReference type="Pfam" id="PF00251"/>
    </source>
</evidence>
<dbReference type="RefSeq" id="WP_123126054.1">
    <property type="nucleotide sequence ID" value="NZ_RJJD01000003.1"/>
</dbReference>
<evidence type="ECO:0000259" key="7">
    <source>
        <dbReference type="Pfam" id="PF16346"/>
    </source>
</evidence>
<evidence type="ECO:0000256" key="1">
    <source>
        <dbReference type="ARBA" id="ARBA00009902"/>
    </source>
</evidence>
<sequence length="518" mass="56829">MKLNKWVVALVIAGLSACGNNDDPAPGPGTEEVKNSKSIYPQPPSGWMGTTSPYNTTGWVGDLMPFYDNGKFHLFFLHDAQSKPAGQGFHDIHKFETSNLTDFSYSGRMIPYGTTNEPDFAIGTGSTVKVGDTYYMYYTGHNGNASYVQSHPRESVMYATSKDLKTWTKSSNILTAPAGYYNFDFRDPQVFFNSEKNEYWMLMSTQTSARKAVVLLFTTTDPALNNWTPKGPLYTTTPEDNYLMMECADVFKMGNFWYLFFSEDWSGMKGTHYRIATSSEGPWTKPANDMLDGQYFYAAKTASDGNKRYLFGWTARKNPENDSGNKEWAGNIVSHELTQAPDGTLGVKVPDMVTGIFKKEISLQPSKSSGTVSGSGNSFVVNGSPSAAYQTFGAITGTRKISAKIKVDTNTGTAGFIFNADNALQQSYKIVLEPANNRIAAYQVSGTNEQLITRVPVTLQAGTTYAVDVVIDGSICVLYVDGKAALSNRIYSLPGKSWGITSNGTQATFSDVKLYGLE</sequence>
<proteinExistence type="inferred from homology"/>
<dbReference type="AlphaFoldDB" id="A0A3M9MU08"/>
<protein>
    <recommendedName>
        <fullName evidence="2">beta-fructofuranosidase</fullName>
        <ecNumber evidence="2">3.2.1.26</ecNumber>
    </recommendedName>
</protein>
<dbReference type="PANTHER" id="PTHR43101:SF1">
    <property type="entry name" value="BETA-FRUCTOSIDASE"/>
    <property type="match status" value="1"/>
</dbReference>
<dbReference type="PANTHER" id="PTHR43101">
    <property type="entry name" value="BETA-FRUCTOSIDASE"/>
    <property type="match status" value="1"/>
</dbReference>
<dbReference type="SMART" id="SM00640">
    <property type="entry name" value="Glyco_32"/>
    <property type="match status" value="1"/>
</dbReference>
<evidence type="ECO:0000256" key="2">
    <source>
        <dbReference type="ARBA" id="ARBA00012758"/>
    </source>
</evidence>
<dbReference type="Gene3D" id="2.115.10.20">
    <property type="entry name" value="Glycosyl hydrolase domain, family 43"/>
    <property type="match status" value="1"/>
</dbReference>
<dbReference type="InterPro" id="IPR023296">
    <property type="entry name" value="Glyco_hydro_beta-prop_sf"/>
</dbReference>
<dbReference type="EC" id="3.2.1.26" evidence="2"/>
<dbReference type="SUPFAM" id="SSF49899">
    <property type="entry name" value="Concanavalin A-like lectins/glucanases"/>
    <property type="match status" value="1"/>
</dbReference>
<evidence type="ECO:0000256" key="5">
    <source>
        <dbReference type="SAM" id="MobiDB-lite"/>
    </source>
</evidence>
<keyword evidence="3" id="KW-0378">Hydrolase</keyword>
<reference evidence="8 9" key="1">
    <citation type="submission" date="2018-11" db="EMBL/GenBank/DDBJ databases">
        <title>Rufibacter latericius sp. nov., isolated from water in Baiyang Lake.</title>
        <authorList>
            <person name="Yang Y."/>
        </authorList>
    </citation>
    <scope>NUCLEOTIDE SEQUENCE [LARGE SCALE GENOMIC DNA]</scope>
    <source>
        <strain evidence="8 9">R-22-1c-1</strain>
    </source>
</reference>
<feature type="region of interest" description="Disordered" evidence="5">
    <location>
        <begin position="20"/>
        <end position="42"/>
    </location>
</feature>
<dbReference type="InterPro" id="IPR013320">
    <property type="entry name" value="ConA-like_dom_sf"/>
</dbReference>
<dbReference type="OrthoDB" id="9759709at2"/>
<dbReference type="Gene3D" id="2.60.120.560">
    <property type="entry name" value="Exo-inulinase, domain 1"/>
    <property type="match status" value="1"/>
</dbReference>
<dbReference type="InterPro" id="IPR051214">
    <property type="entry name" value="GH32_Enzymes"/>
</dbReference>
<keyword evidence="9" id="KW-1185">Reference proteome</keyword>
<feature type="domain" description="BT1760-like C-terminal" evidence="7">
    <location>
        <begin position="343"/>
        <end position="513"/>
    </location>
</feature>
<organism evidence="8 9">
    <name type="scientific">Rufibacter latericius</name>
    <dbReference type="NCBI Taxonomy" id="2487040"/>
    <lineage>
        <taxon>Bacteria</taxon>
        <taxon>Pseudomonadati</taxon>
        <taxon>Bacteroidota</taxon>
        <taxon>Cytophagia</taxon>
        <taxon>Cytophagales</taxon>
        <taxon>Hymenobacteraceae</taxon>
        <taxon>Rufibacter</taxon>
    </lineage>
</organism>
<dbReference type="SUPFAM" id="SSF75005">
    <property type="entry name" value="Arabinanase/levansucrase/invertase"/>
    <property type="match status" value="1"/>
</dbReference>
<keyword evidence="4" id="KW-0326">Glycosidase</keyword>
<dbReference type="PROSITE" id="PS51257">
    <property type="entry name" value="PROKAR_LIPOPROTEIN"/>
    <property type="match status" value="1"/>
</dbReference>
<evidence type="ECO:0000256" key="3">
    <source>
        <dbReference type="ARBA" id="ARBA00022801"/>
    </source>
</evidence>